<keyword evidence="3" id="KW-1185">Reference proteome</keyword>
<dbReference type="GO" id="GO:0032154">
    <property type="term" value="C:cleavage furrow"/>
    <property type="evidence" value="ECO:0007669"/>
    <property type="project" value="TreeGrafter"/>
</dbReference>
<dbReference type="AlphaFoldDB" id="A0A8K0DJN8"/>
<dbReference type="GO" id="GO:0030496">
    <property type="term" value="C:midbody"/>
    <property type="evidence" value="ECO:0007669"/>
    <property type="project" value="TreeGrafter"/>
</dbReference>
<dbReference type="GO" id="GO:0051233">
    <property type="term" value="C:spindle midzone"/>
    <property type="evidence" value="ECO:0007669"/>
    <property type="project" value="TreeGrafter"/>
</dbReference>
<dbReference type="Gene3D" id="1.10.555.10">
    <property type="entry name" value="Rho GTPase activation protein"/>
    <property type="match status" value="1"/>
</dbReference>
<name>A0A8K0DJN8_IGNLU</name>
<dbReference type="GO" id="GO:0097149">
    <property type="term" value="C:centralspindlin complex"/>
    <property type="evidence" value="ECO:0007669"/>
    <property type="project" value="TreeGrafter"/>
</dbReference>
<dbReference type="GO" id="GO:0007266">
    <property type="term" value="P:Rho protein signal transduction"/>
    <property type="evidence" value="ECO:0007669"/>
    <property type="project" value="TreeGrafter"/>
</dbReference>
<organism evidence="2 3">
    <name type="scientific">Ignelater luminosus</name>
    <name type="common">Cucubano</name>
    <name type="synonym">Pyrophorus luminosus</name>
    <dbReference type="NCBI Taxonomy" id="2038154"/>
    <lineage>
        <taxon>Eukaryota</taxon>
        <taxon>Metazoa</taxon>
        <taxon>Ecdysozoa</taxon>
        <taxon>Arthropoda</taxon>
        <taxon>Hexapoda</taxon>
        <taxon>Insecta</taxon>
        <taxon>Pterygota</taxon>
        <taxon>Neoptera</taxon>
        <taxon>Endopterygota</taxon>
        <taxon>Coleoptera</taxon>
        <taxon>Polyphaga</taxon>
        <taxon>Elateriformia</taxon>
        <taxon>Elateroidea</taxon>
        <taxon>Elateridae</taxon>
        <taxon>Agrypninae</taxon>
        <taxon>Pyrophorini</taxon>
        <taxon>Ignelater</taxon>
    </lineage>
</organism>
<gene>
    <name evidence="2" type="ORF">ILUMI_00704</name>
</gene>
<protein>
    <recommendedName>
        <fullName evidence="1">Rho-GAP domain-containing protein</fullName>
    </recommendedName>
</protein>
<evidence type="ECO:0000259" key="1">
    <source>
        <dbReference type="PROSITE" id="PS50238"/>
    </source>
</evidence>
<dbReference type="Pfam" id="PF00620">
    <property type="entry name" value="RhoGAP"/>
    <property type="match status" value="1"/>
</dbReference>
<dbReference type="InterPro" id="IPR000198">
    <property type="entry name" value="RhoGAP_dom"/>
</dbReference>
<dbReference type="GO" id="GO:0051256">
    <property type="term" value="P:mitotic spindle midzone assembly"/>
    <property type="evidence" value="ECO:0007669"/>
    <property type="project" value="TreeGrafter"/>
</dbReference>
<feature type="domain" description="Rho-GAP" evidence="1">
    <location>
        <begin position="1"/>
        <end position="127"/>
    </location>
</feature>
<dbReference type="Proteomes" id="UP000801492">
    <property type="component" value="Unassembled WGS sequence"/>
</dbReference>
<reference evidence="2" key="1">
    <citation type="submission" date="2019-08" db="EMBL/GenBank/DDBJ databases">
        <title>The genome of the North American firefly Photinus pyralis.</title>
        <authorList>
            <consortium name="Photinus pyralis genome working group"/>
            <person name="Fallon T.R."/>
            <person name="Sander Lower S.E."/>
            <person name="Weng J.-K."/>
        </authorList>
    </citation>
    <scope>NUCLEOTIDE SEQUENCE</scope>
    <source>
        <strain evidence="2">TRF0915ILg1</strain>
        <tissue evidence="2">Whole body</tissue>
    </source>
</reference>
<dbReference type="InterPro" id="IPR008936">
    <property type="entry name" value="Rho_GTPase_activation_prot"/>
</dbReference>
<dbReference type="OrthoDB" id="2218807at2759"/>
<sequence length="127" mass="14706">MGVKALKEIFLRYKRIPCLSDANIHAVYGTVKNYFRSLLKPLIPHARWADVARAVDSKDKMDIGPMLHQTISELPQPNRDTLAYMIIHLKWVASSSNSKMLLAILHLAQIYLHCLLKQKNNSWLWRI</sequence>
<dbReference type="GO" id="GO:0005634">
    <property type="term" value="C:nucleus"/>
    <property type="evidence" value="ECO:0007669"/>
    <property type="project" value="TreeGrafter"/>
</dbReference>
<proteinExistence type="predicted"/>
<comment type="caution">
    <text evidence="2">The sequence shown here is derived from an EMBL/GenBank/DDBJ whole genome shotgun (WGS) entry which is preliminary data.</text>
</comment>
<dbReference type="GO" id="GO:0005096">
    <property type="term" value="F:GTPase activator activity"/>
    <property type="evidence" value="ECO:0007669"/>
    <property type="project" value="TreeGrafter"/>
</dbReference>
<dbReference type="SMART" id="SM00324">
    <property type="entry name" value="RhoGAP"/>
    <property type="match status" value="1"/>
</dbReference>
<dbReference type="PANTHER" id="PTHR46199">
    <property type="entry name" value="RAC GTPASE-ACTIVATING PROTEIN 1"/>
    <property type="match status" value="1"/>
</dbReference>
<dbReference type="PANTHER" id="PTHR46199:SF3">
    <property type="entry name" value="RAC GTPASE-ACTIVATING PROTEIN 1"/>
    <property type="match status" value="1"/>
</dbReference>
<evidence type="ECO:0000313" key="3">
    <source>
        <dbReference type="Proteomes" id="UP000801492"/>
    </source>
</evidence>
<dbReference type="GO" id="GO:0000281">
    <property type="term" value="P:mitotic cytokinesis"/>
    <property type="evidence" value="ECO:0007669"/>
    <property type="project" value="TreeGrafter"/>
</dbReference>
<dbReference type="EMBL" id="VTPC01000529">
    <property type="protein sequence ID" value="KAF2905471.1"/>
    <property type="molecule type" value="Genomic_DNA"/>
</dbReference>
<accession>A0A8K0DJN8</accession>
<dbReference type="PROSITE" id="PS50238">
    <property type="entry name" value="RHOGAP"/>
    <property type="match status" value="1"/>
</dbReference>
<dbReference type="SUPFAM" id="SSF48350">
    <property type="entry name" value="GTPase activation domain, GAP"/>
    <property type="match status" value="1"/>
</dbReference>
<evidence type="ECO:0000313" key="2">
    <source>
        <dbReference type="EMBL" id="KAF2905471.1"/>
    </source>
</evidence>